<proteinExistence type="predicted"/>
<dbReference type="eggNOG" id="COG1959">
    <property type="taxonomic scope" value="Bacteria"/>
</dbReference>
<dbReference type="InterPro" id="IPR036390">
    <property type="entry name" value="WH_DNA-bd_sf"/>
</dbReference>
<dbReference type="PATRIC" id="fig|1114972.6.peg.1108"/>
<dbReference type="PANTHER" id="PTHR33221:SF15">
    <property type="entry name" value="HTH-TYPE TRANSCRIPTIONAL REGULATOR YWGB-RELATED"/>
    <property type="match status" value="1"/>
</dbReference>
<reference evidence="1 2" key="1">
    <citation type="journal article" date="2015" name="Genome Announc.">
        <title>Expanding the biotechnology potential of lactobacilli through comparative genomics of 213 strains and associated genera.</title>
        <authorList>
            <person name="Sun Z."/>
            <person name="Harris H.M."/>
            <person name="McCann A."/>
            <person name="Guo C."/>
            <person name="Argimon S."/>
            <person name="Zhang W."/>
            <person name="Yang X."/>
            <person name="Jeffery I.B."/>
            <person name="Cooney J.C."/>
            <person name="Kagawa T.F."/>
            <person name="Liu W."/>
            <person name="Song Y."/>
            <person name="Salvetti E."/>
            <person name="Wrobel A."/>
            <person name="Rasinkangas P."/>
            <person name="Parkhill J."/>
            <person name="Rea M.C."/>
            <person name="O'Sullivan O."/>
            <person name="Ritari J."/>
            <person name="Douillard F.P."/>
            <person name="Paul Ross R."/>
            <person name="Yang R."/>
            <person name="Briner A.E."/>
            <person name="Felis G.E."/>
            <person name="de Vos W.M."/>
            <person name="Barrangou R."/>
            <person name="Klaenhammer T.R."/>
            <person name="Caufield P.W."/>
            <person name="Cui Y."/>
            <person name="Zhang H."/>
            <person name="O'Toole P.W."/>
        </authorList>
    </citation>
    <scope>NUCLEOTIDE SEQUENCE [LARGE SCALE GENOMIC DNA]</scope>
    <source>
        <strain evidence="1 2">DSM 15814</strain>
    </source>
</reference>
<dbReference type="SUPFAM" id="SSF46785">
    <property type="entry name" value="Winged helix' DNA-binding domain"/>
    <property type="match status" value="1"/>
</dbReference>
<dbReference type="OrthoDB" id="213028at2"/>
<dbReference type="STRING" id="1114972.FD35_GL001093"/>
<sequence>MANTQLSDTIHVLAYISYFSGQKITSQEMASSIQTSASLVRKIMASLKQAGLLKQGHGTTNLALARDAAEITVRDIYRSLPQQELFHVDQKTSSTCPVGAAIPPVLDHYYMEIQAAAEAKMARISLQDIMNDIDLQAQLTEKL</sequence>
<dbReference type="RefSeq" id="WP_017263071.1">
    <property type="nucleotide sequence ID" value="NZ_AUAW01000022.1"/>
</dbReference>
<dbReference type="InterPro" id="IPR036388">
    <property type="entry name" value="WH-like_DNA-bd_sf"/>
</dbReference>
<dbReference type="PANTHER" id="PTHR33221">
    <property type="entry name" value="WINGED HELIX-TURN-HELIX TRANSCRIPTIONAL REGULATOR, RRF2 FAMILY"/>
    <property type="match status" value="1"/>
</dbReference>
<dbReference type="Proteomes" id="UP000051999">
    <property type="component" value="Unassembled WGS sequence"/>
</dbReference>
<dbReference type="GO" id="GO:0005829">
    <property type="term" value="C:cytosol"/>
    <property type="evidence" value="ECO:0007669"/>
    <property type="project" value="TreeGrafter"/>
</dbReference>
<protein>
    <submittedName>
        <fullName evidence="1">Transcriptional regulator</fullName>
    </submittedName>
</protein>
<dbReference type="GO" id="GO:0003700">
    <property type="term" value="F:DNA-binding transcription factor activity"/>
    <property type="evidence" value="ECO:0007669"/>
    <property type="project" value="TreeGrafter"/>
</dbReference>
<organism evidence="1 2">
    <name type="scientific">Furfurilactobacillus rossiae DSM 15814</name>
    <dbReference type="NCBI Taxonomy" id="1114972"/>
    <lineage>
        <taxon>Bacteria</taxon>
        <taxon>Bacillati</taxon>
        <taxon>Bacillota</taxon>
        <taxon>Bacilli</taxon>
        <taxon>Lactobacillales</taxon>
        <taxon>Lactobacillaceae</taxon>
        <taxon>Furfurilactobacillus</taxon>
    </lineage>
</organism>
<accession>A0A0R1RIG8</accession>
<dbReference type="PROSITE" id="PS51197">
    <property type="entry name" value="HTH_RRF2_2"/>
    <property type="match status" value="1"/>
</dbReference>
<dbReference type="Gene3D" id="1.10.10.10">
    <property type="entry name" value="Winged helix-like DNA-binding domain superfamily/Winged helix DNA-binding domain"/>
    <property type="match status" value="1"/>
</dbReference>
<comment type="caution">
    <text evidence="1">The sequence shown here is derived from an EMBL/GenBank/DDBJ whole genome shotgun (WGS) entry which is preliminary data.</text>
</comment>
<dbReference type="AlphaFoldDB" id="A0A0R1RIG8"/>
<keyword evidence="2" id="KW-1185">Reference proteome</keyword>
<dbReference type="EMBL" id="AZFF01000019">
    <property type="protein sequence ID" value="KRL53459.1"/>
    <property type="molecule type" value="Genomic_DNA"/>
</dbReference>
<dbReference type="Pfam" id="PF02082">
    <property type="entry name" value="Rrf2"/>
    <property type="match status" value="1"/>
</dbReference>
<gene>
    <name evidence="1" type="ORF">FD35_GL001093</name>
</gene>
<name>A0A0R1RIG8_9LACO</name>
<dbReference type="InterPro" id="IPR000944">
    <property type="entry name" value="Tscrpt_reg_Rrf2"/>
</dbReference>
<evidence type="ECO:0000313" key="1">
    <source>
        <dbReference type="EMBL" id="KRL53459.1"/>
    </source>
</evidence>
<evidence type="ECO:0000313" key="2">
    <source>
        <dbReference type="Proteomes" id="UP000051999"/>
    </source>
</evidence>